<protein>
    <recommendedName>
        <fullName evidence="1">Peptidase C45 hydrolase domain-containing protein</fullName>
    </recommendedName>
</protein>
<sequence length="340" mass="37357">MKHVKCSGSPFEIGRQHGNSAKTEVHGSIAFYEAFFKERTKLSWPQVRDVARAFVPFLEMSYPDYLEEMKGVASGAAVDLESIIALNVRTEIAYGMLSDGCTAFAWKTSDESFIGQNWDWRIEQTPNIICLSIEQPPKPTIKMMTEGGLIGKIGLNSAGVGVTLNAIVALGVSYNKLPVHLALRRVLDSTSRQEAETALQQAGVAAASHITIADAATGACGLECSALDIVEMPMDPRGICTHSNHFVKEHKVQGSSFLPDSPFRLSRIQELLSGIEKPTMHNFTEMFKDEKNYPAAICRAVSEKSTIQTLFSIVMDLKQRTAKVKMGRPTEGGEVFELRL</sequence>
<dbReference type="STRING" id="91928.A0A0D2C8N9"/>
<accession>A0A0D2C8N9</accession>
<dbReference type="EMBL" id="KN847492">
    <property type="protein sequence ID" value="KIW19909.1"/>
    <property type="molecule type" value="Genomic_DNA"/>
</dbReference>
<gene>
    <name evidence="2" type="ORF">PV08_00484</name>
</gene>
<dbReference type="InterPro" id="IPR047801">
    <property type="entry name" value="Peptidase_C45"/>
</dbReference>
<keyword evidence="3" id="KW-1185">Reference proteome</keyword>
<dbReference type="Proteomes" id="UP000053328">
    <property type="component" value="Unassembled WGS sequence"/>
</dbReference>
<evidence type="ECO:0000313" key="3">
    <source>
        <dbReference type="Proteomes" id="UP000053328"/>
    </source>
</evidence>
<dbReference type="OrthoDB" id="189997at2759"/>
<evidence type="ECO:0000313" key="2">
    <source>
        <dbReference type="EMBL" id="KIW19909.1"/>
    </source>
</evidence>
<dbReference type="PANTHER" id="PTHR34180:SF1">
    <property type="entry name" value="BETA-ALANYL-DOPAMINE_CARCININE HYDROLASE"/>
    <property type="match status" value="1"/>
</dbReference>
<dbReference type="PANTHER" id="PTHR34180">
    <property type="entry name" value="PEPTIDASE C45"/>
    <property type="match status" value="1"/>
</dbReference>
<dbReference type="Pfam" id="PF03417">
    <property type="entry name" value="AAT"/>
    <property type="match status" value="1"/>
</dbReference>
<dbReference type="InterPro" id="IPR005079">
    <property type="entry name" value="Peptidase_C45_hydrolase"/>
</dbReference>
<dbReference type="HOGENOM" id="CLU_037787_1_0_1"/>
<dbReference type="InterPro" id="IPR047794">
    <property type="entry name" value="C45_proenzyme-like"/>
</dbReference>
<dbReference type="AlphaFoldDB" id="A0A0D2C8N9"/>
<dbReference type="RefSeq" id="XP_016240125.1">
    <property type="nucleotide sequence ID" value="XM_016374849.1"/>
</dbReference>
<dbReference type="Gene3D" id="1.10.10.2120">
    <property type="match status" value="1"/>
</dbReference>
<dbReference type="VEuPathDB" id="FungiDB:PV08_00484"/>
<proteinExistence type="predicted"/>
<dbReference type="NCBIfam" id="NF040521">
    <property type="entry name" value="C45_proenzyme"/>
    <property type="match status" value="1"/>
</dbReference>
<dbReference type="Gene3D" id="3.60.60.10">
    <property type="entry name" value="Penicillin V Acylase, Chain A"/>
    <property type="match status" value="1"/>
</dbReference>
<reference evidence="2 3" key="1">
    <citation type="submission" date="2015-01" db="EMBL/GenBank/DDBJ databases">
        <title>The Genome Sequence of Exophiala spinifera CBS89968.</title>
        <authorList>
            <consortium name="The Broad Institute Genomics Platform"/>
            <person name="Cuomo C."/>
            <person name="de Hoog S."/>
            <person name="Gorbushina A."/>
            <person name="Stielow B."/>
            <person name="Teixiera M."/>
            <person name="Abouelleil A."/>
            <person name="Chapman S.B."/>
            <person name="Priest M."/>
            <person name="Young S.K."/>
            <person name="Wortman J."/>
            <person name="Nusbaum C."/>
            <person name="Birren B."/>
        </authorList>
    </citation>
    <scope>NUCLEOTIDE SEQUENCE [LARGE SCALE GENOMIC DNA]</scope>
    <source>
        <strain evidence="2 3">CBS 89968</strain>
    </source>
</reference>
<dbReference type="GeneID" id="27327567"/>
<evidence type="ECO:0000259" key="1">
    <source>
        <dbReference type="Pfam" id="PF03417"/>
    </source>
</evidence>
<organism evidence="2 3">
    <name type="scientific">Exophiala spinifera</name>
    <dbReference type="NCBI Taxonomy" id="91928"/>
    <lineage>
        <taxon>Eukaryota</taxon>
        <taxon>Fungi</taxon>
        <taxon>Dikarya</taxon>
        <taxon>Ascomycota</taxon>
        <taxon>Pezizomycotina</taxon>
        <taxon>Eurotiomycetes</taxon>
        <taxon>Chaetothyriomycetidae</taxon>
        <taxon>Chaetothyriales</taxon>
        <taxon>Herpotrichiellaceae</taxon>
        <taxon>Exophiala</taxon>
    </lineage>
</organism>
<name>A0A0D2C8N9_9EURO</name>
<feature type="domain" description="Peptidase C45 hydrolase" evidence="1">
    <location>
        <begin position="106"/>
        <end position="330"/>
    </location>
</feature>